<feature type="region of interest" description="Disordered" evidence="1">
    <location>
        <begin position="62"/>
        <end position="95"/>
    </location>
</feature>
<comment type="caution">
    <text evidence="2">The sequence shown here is derived from an EMBL/GenBank/DDBJ whole genome shotgun (WGS) entry which is preliminary data.</text>
</comment>
<gene>
    <name evidence="2" type="ORF">DSM106972_020630</name>
</gene>
<proteinExistence type="predicted"/>
<sequence>MKIDLNSVDFSDISLASVDLSTLETEDEFRAEARRLLPTALVKVGEAVAEQTWEELQKTLLKPGSKAKSSTSEKRQFVRETGRNYQRSASSRDKQEIEDHIVEQLRIFQKKAI</sequence>
<evidence type="ECO:0000313" key="2">
    <source>
        <dbReference type="EMBL" id="RUT07803.1"/>
    </source>
</evidence>
<reference evidence="2" key="1">
    <citation type="submission" date="2018-12" db="EMBL/GenBank/DDBJ databases">
        <authorList>
            <person name="Will S."/>
            <person name="Neumann-Schaal M."/>
            <person name="Henke P."/>
        </authorList>
    </citation>
    <scope>NUCLEOTIDE SEQUENCE</scope>
    <source>
        <strain evidence="2">PCC 7102</strain>
    </source>
</reference>
<feature type="compositionally biased region" description="Basic and acidic residues" evidence="1">
    <location>
        <begin position="71"/>
        <end position="82"/>
    </location>
</feature>
<dbReference type="AlphaFoldDB" id="A0A3S1CSM5"/>
<evidence type="ECO:0000256" key="1">
    <source>
        <dbReference type="SAM" id="MobiDB-lite"/>
    </source>
</evidence>
<name>A0A3S1CSM5_9CYAN</name>
<dbReference type="RefSeq" id="WP_019495384.1">
    <property type="nucleotide sequence ID" value="NZ_RSCL01000004.1"/>
</dbReference>
<evidence type="ECO:0000313" key="3">
    <source>
        <dbReference type="Proteomes" id="UP000271624"/>
    </source>
</evidence>
<protein>
    <submittedName>
        <fullName evidence="2">Uncharacterized protein</fullName>
    </submittedName>
</protein>
<keyword evidence="3" id="KW-1185">Reference proteome</keyword>
<reference evidence="2" key="2">
    <citation type="journal article" date="2019" name="Genome Biol. Evol.">
        <title>Day and night: Metabolic profiles and evolutionary relationships of six axenic non-marine cyanobacteria.</title>
        <authorList>
            <person name="Will S.E."/>
            <person name="Henke P."/>
            <person name="Boedeker C."/>
            <person name="Huang S."/>
            <person name="Brinkmann H."/>
            <person name="Rohde M."/>
            <person name="Jarek M."/>
            <person name="Friedl T."/>
            <person name="Seufert S."/>
            <person name="Schumacher M."/>
            <person name="Overmann J."/>
            <person name="Neumann-Schaal M."/>
            <person name="Petersen J."/>
        </authorList>
    </citation>
    <scope>NUCLEOTIDE SEQUENCE [LARGE SCALE GENOMIC DNA]</scope>
    <source>
        <strain evidence="2">PCC 7102</strain>
    </source>
</reference>
<dbReference type="Proteomes" id="UP000271624">
    <property type="component" value="Unassembled WGS sequence"/>
</dbReference>
<accession>A0A3S1CSM5</accession>
<dbReference type="OrthoDB" id="487363at2"/>
<dbReference type="EMBL" id="RSCL01000004">
    <property type="protein sequence ID" value="RUT07803.1"/>
    <property type="molecule type" value="Genomic_DNA"/>
</dbReference>
<organism evidence="2 3">
    <name type="scientific">Dulcicalothrix desertica PCC 7102</name>
    <dbReference type="NCBI Taxonomy" id="232991"/>
    <lineage>
        <taxon>Bacteria</taxon>
        <taxon>Bacillati</taxon>
        <taxon>Cyanobacteriota</taxon>
        <taxon>Cyanophyceae</taxon>
        <taxon>Nostocales</taxon>
        <taxon>Calotrichaceae</taxon>
        <taxon>Dulcicalothrix</taxon>
    </lineage>
</organism>